<dbReference type="RefSeq" id="WP_111545804.1">
    <property type="nucleotide sequence ID" value="NZ_MZXV01000040.1"/>
</dbReference>
<dbReference type="Proteomes" id="UP000248616">
    <property type="component" value="Unassembled WGS sequence"/>
</dbReference>
<evidence type="ECO:0000256" key="1">
    <source>
        <dbReference type="ARBA" id="ARBA00004651"/>
    </source>
</evidence>
<keyword evidence="11" id="KW-1185">Reference proteome</keyword>
<reference evidence="11" key="1">
    <citation type="submission" date="2017-03" db="EMBL/GenBank/DDBJ databases">
        <authorList>
            <person name="Safronova V.I."/>
            <person name="Sazanova A.L."/>
            <person name="Chirak E.R."/>
        </authorList>
    </citation>
    <scope>NUCLEOTIDE SEQUENCE [LARGE SCALE GENOMIC DNA]</scope>
    <source>
        <strain evidence="11">Ach-343</strain>
    </source>
</reference>
<feature type="transmembrane region" description="Helical" evidence="8">
    <location>
        <begin position="425"/>
        <end position="444"/>
    </location>
</feature>
<feature type="transmembrane region" description="Helical" evidence="8">
    <location>
        <begin position="75"/>
        <end position="95"/>
    </location>
</feature>
<evidence type="ECO:0000256" key="3">
    <source>
        <dbReference type="ARBA" id="ARBA00022475"/>
    </source>
</evidence>
<dbReference type="PANTHER" id="PTHR42718:SF46">
    <property type="entry name" value="BLR6921 PROTEIN"/>
    <property type="match status" value="1"/>
</dbReference>
<feature type="transmembrane region" description="Helical" evidence="8">
    <location>
        <begin position="42"/>
        <end position="63"/>
    </location>
</feature>
<dbReference type="OrthoDB" id="9812221at2"/>
<dbReference type="Gene3D" id="1.20.1720.10">
    <property type="entry name" value="Multidrug resistance protein D"/>
    <property type="match status" value="1"/>
</dbReference>
<dbReference type="InterPro" id="IPR011701">
    <property type="entry name" value="MFS"/>
</dbReference>
<dbReference type="EMBL" id="MZXV01000040">
    <property type="protein sequence ID" value="PZV36899.1"/>
    <property type="molecule type" value="Genomic_DNA"/>
</dbReference>
<gene>
    <name evidence="10" type="ORF">B5V02_19550</name>
</gene>
<dbReference type="InterPro" id="IPR036259">
    <property type="entry name" value="MFS_trans_sf"/>
</dbReference>
<feature type="transmembrane region" description="Helical" evidence="8">
    <location>
        <begin position="193"/>
        <end position="215"/>
    </location>
</feature>
<dbReference type="GO" id="GO:0005886">
    <property type="term" value="C:plasma membrane"/>
    <property type="evidence" value="ECO:0007669"/>
    <property type="project" value="UniProtKB-SubCell"/>
</dbReference>
<keyword evidence="2" id="KW-0813">Transport</keyword>
<sequence length="474" mass="49492">MRLQTLPLILAVALFMENMDSTVIATSLPAIAVDIHTSPIALKLALTAYLVSLAIFIPISGWMADRFGAKNVFRAAIAVFIVGSIACALSGSLPAFVVSRFLQGIGGAMMTPVGRLVLVRATPKSELVAAMSWLTVPALVGPLVGPPVGGFITTYFTWHWIFLINVPIGLIGIWLATRFLPETEPTQNPPLDFIGFVLSGLAASGVVFGLSVVSLPYLPPIVGIITVAVGLLSGALYLLHARRAKNPLLALELFRNQVFRSSVLGGSLFRIGIGAVPFLLPLMFQIGFGLTPFQSGMITFVSAIGAIGMKLVTALIFRAAGFRRVLVIGSLVAAASIAVNGLFTPETPYLLMLAMLLVGGFIRSMFFTGVNALAYAEVSAENTSKATPIAAVFQQLSIALGVALAGGILEVSTSIHGGPLSLDDFHIAFFIVAAVSAAAALSFVRLAPDAGNAVSGHGRLSTPKTLEAVSPPGN</sequence>
<dbReference type="NCBIfam" id="TIGR00711">
    <property type="entry name" value="efflux_EmrB"/>
    <property type="match status" value="1"/>
</dbReference>
<dbReference type="PANTHER" id="PTHR42718">
    <property type="entry name" value="MAJOR FACILITATOR SUPERFAMILY MULTIDRUG TRANSPORTER MFSC"/>
    <property type="match status" value="1"/>
</dbReference>
<dbReference type="Pfam" id="PF07690">
    <property type="entry name" value="MFS_1"/>
    <property type="match status" value="1"/>
</dbReference>
<keyword evidence="6 8" id="KW-0472">Membrane</keyword>
<accession>A0A2W7CT21</accession>
<evidence type="ECO:0000256" key="4">
    <source>
        <dbReference type="ARBA" id="ARBA00022692"/>
    </source>
</evidence>
<feature type="transmembrane region" description="Helical" evidence="8">
    <location>
        <begin position="349"/>
        <end position="374"/>
    </location>
</feature>
<evidence type="ECO:0000256" key="6">
    <source>
        <dbReference type="ARBA" id="ARBA00023136"/>
    </source>
</evidence>
<dbReference type="AlphaFoldDB" id="A0A2W7CT21"/>
<feature type="transmembrane region" description="Helical" evidence="8">
    <location>
        <begin position="158"/>
        <end position="181"/>
    </location>
</feature>
<protein>
    <submittedName>
        <fullName evidence="10">MFS transporter</fullName>
    </submittedName>
</protein>
<dbReference type="CDD" id="cd17503">
    <property type="entry name" value="MFS_LmrB_MDR_like"/>
    <property type="match status" value="1"/>
</dbReference>
<dbReference type="InterPro" id="IPR020846">
    <property type="entry name" value="MFS_dom"/>
</dbReference>
<dbReference type="GO" id="GO:0022857">
    <property type="term" value="F:transmembrane transporter activity"/>
    <property type="evidence" value="ECO:0007669"/>
    <property type="project" value="InterPro"/>
</dbReference>
<feature type="transmembrane region" description="Helical" evidence="8">
    <location>
        <begin position="324"/>
        <end position="343"/>
    </location>
</feature>
<proteinExistence type="predicted"/>
<feature type="region of interest" description="Disordered" evidence="7">
    <location>
        <begin position="452"/>
        <end position="474"/>
    </location>
</feature>
<comment type="subcellular location">
    <subcellularLocation>
        <location evidence="1">Cell membrane</location>
        <topology evidence="1">Multi-pass membrane protein</topology>
    </subcellularLocation>
</comment>
<feature type="transmembrane region" description="Helical" evidence="8">
    <location>
        <begin position="221"/>
        <end position="241"/>
    </location>
</feature>
<evidence type="ECO:0000313" key="10">
    <source>
        <dbReference type="EMBL" id="PZV36899.1"/>
    </source>
</evidence>
<keyword evidence="3" id="KW-1003">Cell membrane</keyword>
<dbReference type="SUPFAM" id="SSF103473">
    <property type="entry name" value="MFS general substrate transporter"/>
    <property type="match status" value="1"/>
</dbReference>
<organism evidence="10 11">
    <name type="scientific">Mesorhizobium kowhaii</name>
    <dbReference type="NCBI Taxonomy" id="1300272"/>
    <lineage>
        <taxon>Bacteria</taxon>
        <taxon>Pseudomonadati</taxon>
        <taxon>Pseudomonadota</taxon>
        <taxon>Alphaproteobacteria</taxon>
        <taxon>Hyphomicrobiales</taxon>
        <taxon>Phyllobacteriaceae</taxon>
        <taxon>Mesorhizobium</taxon>
    </lineage>
</organism>
<evidence type="ECO:0000256" key="5">
    <source>
        <dbReference type="ARBA" id="ARBA00022989"/>
    </source>
</evidence>
<keyword evidence="5 8" id="KW-1133">Transmembrane helix</keyword>
<name>A0A2W7CT21_9HYPH</name>
<dbReference type="PROSITE" id="PS50850">
    <property type="entry name" value="MFS"/>
    <property type="match status" value="1"/>
</dbReference>
<feature type="transmembrane region" description="Helical" evidence="8">
    <location>
        <begin position="262"/>
        <end position="284"/>
    </location>
</feature>
<feature type="transmembrane region" description="Helical" evidence="8">
    <location>
        <begin position="296"/>
        <end position="317"/>
    </location>
</feature>
<dbReference type="InterPro" id="IPR004638">
    <property type="entry name" value="EmrB-like"/>
</dbReference>
<evidence type="ECO:0000313" key="11">
    <source>
        <dbReference type="Proteomes" id="UP000248616"/>
    </source>
</evidence>
<feature type="transmembrane region" description="Helical" evidence="8">
    <location>
        <begin position="130"/>
        <end position="152"/>
    </location>
</feature>
<evidence type="ECO:0000256" key="2">
    <source>
        <dbReference type="ARBA" id="ARBA00022448"/>
    </source>
</evidence>
<evidence type="ECO:0000259" key="9">
    <source>
        <dbReference type="PROSITE" id="PS50850"/>
    </source>
</evidence>
<feature type="transmembrane region" description="Helical" evidence="8">
    <location>
        <begin position="386"/>
        <end position="405"/>
    </location>
</feature>
<feature type="transmembrane region" description="Helical" evidence="8">
    <location>
        <begin position="101"/>
        <end position="118"/>
    </location>
</feature>
<keyword evidence="4 8" id="KW-0812">Transmembrane</keyword>
<evidence type="ECO:0000256" key="8">
    <source>
        <dbReference type="SAM" id="Phobius"/>
    </source>
</evidence>
<dbReference type="Gene3D" id="1.20.1250.20">
    <property type="entry name" value="MFS general substrate transporter like domains"/>
    <property type="match status" value="1"/>
</dbReference>
<dbReference type="PRINTS" id="PR01036">
    <property type="entry name" value="TCRTETB"/>
</dbReference>
<feature type="domain" description="Major facilitator superfamily (MFS) profile" evidence="9">
    <location>
        <begin position="6"/>
        <end position="451"/>
    </location>
</feature>
<evidence type="ECO:0000256" key="7">
    <source>
        <dbReference type="SAM" id="MobiDB-lite"/>
    </source>
</evidence>
<comment type="caution">
    <text evidence="10">The sequence shown here is derived from an EMBL/GenBank/DDBJ whole genome shotgun (WGS) entry which is preliminary data.</text>
</comment>